<proteinExistence type="predicted"/>
<dbReference type="HOGENOM" id="CLU_2581215_0_0_2"/>
<dbReference type="Proteomes" id="UP000028194">
    <property type="component" value="Chromosome"/>
</dbReference>
<sequence length="80" mass="9003">MARTEGVWDGSWQKWHTCHTCHGRLGLQPAFIPQEIISEDGQCMPQNSCRMRVGQAILLLYVSAKSVVIILCKVYSHDSS</sequence>
<accession>A0A075MXB0</accession>
<reference evidence="1 2" key="1">
    <citation type="journal article" date="2014" name="PLoS ONE">
        <title>Genome Sequence of Candidatus Nitrososphaera evergladensis from Group I.1b Enriched from Everglades Soil Reveals Novel Genomic Features of the Ammonia-Oxidizing Archaea.</title>
        <authorList>
            <person name="Zhalnina K.V."/>
            <person name="Dias R."/>
            <person name="Leonard M.T."/>
            <person name="Dorr de Quadros P."/>
            <person name="Camargo F.A."/>
            <person name="Drew J.C."/>
            <person name="Farmerie W.G."/>
            <person name="Daroub S.H."/>
            <person name="Triplett E.W."/>
        </authorList>
    </citation>
    <scope>NUCLEOTIDE SEQUENCE [LARGE SCALE GENOMIC DNA]</scope>
    <source>
        <strain evidence="1 2">SR1</strain>
    </source>
</reference>
<name>A0A075MXB0_9ARCH</name>
<keyword evidence="2" id="KW-1185">Reference proteome</keyword>
<dbReference type="KEGG" id="nev:NTE_01880"/>
<organism evidence="1 2">
    <name type="scientific">Candidatus Nitrososphaera evergladensis SR1</name>
    <dbReference type="NCBI Taxonomy" id="1459636"/>
    <lineage>
        <taxon>Archaea</taxon>
        <taxon>Nitrososphaerota</taxon>
        <taxon>Nitrososphaeria</taxon>
        <taxon>Nitrososphaerales</taxon>
        <taxon>Nitrososphaeraceae</taxon>
        <taxon>Nitrososphaera</taxon>
    </lineage>
</organism>
<dbReference type="EMBL" id="CP007174">
    <property type="protein sequence ID" value="AIF83939.1"/>
    <property type="molecule type" value="Genomic_DNA"/>
</dbReference>
<dbReference type="AlphaFoldDB" id="A0A075MXB0"/>
<gene>
    <name evidence="1" type="ORF">NTE_01880</name>
</gene>
<protein>
    <submittedName>
        <fullName evidence="1">Uncharacterized protein</fullName>
    </submittedName>
</protein>
<evidence type="ECO:0000313" key="2">
    <source>
        <dbReference type="Proteomes" id="UP000028194"/>
    </source>
</evidence>
<evidence type="ECO:0000313" key="1">
    <source>
        <dbReference type="EMBL" id="AIF83939.1"/>
    </source>
</evidence>